<name>A0A917LFA7_9BACL</name>
<dbReference type="Proteomes" id="UP000644756">
    <property type="component" value="Unassembled WGS sequence"/>
</dbReference>
<accession>A0A917LFA7</accession>
<reference evidence="1" key="1">
    <citation type="journal article" date="2014" name="Int. J. Syst. Evol. Microbiol.">
        <title>Complete genome sequence of Corynebacterium casei LMG S-19264T (=DSM 44701T), isolated from a smear-ripened cheese.</title>
        <authorList>
            <consortium name="US DOE Joint Genome Institute (JGI-PGF)"/>
            <person name="Walter F."/>
            <person name="Albersmeier A."/>
            <person name="Kalinowski J."/>
            <person name="Ruckert C."/>
        </authorList>
    </citation>
    <scope>NUCLEOTIDE SEQUENCE</scope>
    <source>
        <strain evidence="1">CGMCC 1.12987</strain>
    </source>
</reference>
<reference evidence="1" key="2">
    <citation type="submission" date="2020-09" db="EMBL/GenBank/DDBJ databases">
        <authorList>
            <person name="Sun Q."/>
            <person name="Zhou Y."/>
        </authorList>
    </citation>
    <scope>NUCLEOTIDE SEQUENCE</scope>
    <source>
        <strain evidence="1">CGMCC 1.12987</strain>
    </source>
</reference>
<evidence type="ECO:0000313" key="1">
    <source>
        <dbReference type="EMBL" id="GGG18183.1"/>
    </source>
</evidence>
<gene>
    <name evidence="1" type="ORF">GCM10010916_38750</name>
</gene>
<protein>
    <submittedName>
        <fullName evidence="1">Uncharacterized protein</fullName>
    </submittedName>
</protein>
<comment type="caution">
    <text evidence="1">The sequence shown here is derived from an EMBL/GenBank/DDBJ whole genome shotgun (WGS) entry which is preliminary data.</text>
</comment>
<organism evidence="1 2">
    <name type="scientific">Paenibacillus abyssi</name>
    <dbReference type="NCBI Taxonomy" id="1340531"/>
    <lineage>
        <taxon>Bacteria</taxon>
        <taxon>Bacillati</taxon>
        <taxon>Bacillota</taxon>
        <taxon>Bacilli</taxon>
        <taxon>Bacillales</taxon>
        <taxon>Paenibacillaceae</taxon>
        <taxon>Paenibacillus</taxon>
    </lineage>
</organism>
<dbReference type="RefSeq" id="WP_188532721.1">
    <property type="nucleotide sequence ID" value="NZ_BMGR01000014.1"/>
</dbReference>
<proteinExistence type="predicted"/>
<keyword evidence="2" id="KW-1185">Reference proteome</keyword>
<dbReference type="EMBL" id="BMGR01000014">
    <property type="protein sequence ID" value="GGG18183.1"/>
    <property type="molecule type" value="Genomic_DNA"/>
</dbReference>
<evidence type="ECO:0000313" key="2">
    <source>
        <dbReference type="Proteomes" id="UP000644756"/>
    </source>
</evidence>
<dbReference type="AlphaFoldDB" id="A0A917LFA7"/>
<sequence length="109" mass="13075">MLRSYLESQLMLMFVMMLMSRQGNVRLYRPINSRLSRTTKRFYVNCWYRTIREARRAPHEKIAYVDIPECLLYFGDLGRYERSFNLKGSARRNARRSWKIYHGSVKGAA</sequence>